<feature type="compositionally biased region" description="Polar residues" evidence="1">
    <location>
        <begin position="939"/>
        <end position="953"/>
    </location>
</feature>
<feature type="compositionally biased region" description="Low complexity" evidence="1">
    <location>
        <begin position="738"/>
        <end position="753"/>
    </location>
</feature>
<feature type="compositionally biased region" description="Polar residues" evidence="1">
    <location>
        <begin position="1074"/>
        <end position="1097"/>
    </location>
</feature>
<feature type="compositionally biased region" description="Basic and acidic residues" evidence="1">
    <location>
        <begin position="461"/>
        <end position="471"/>
    </location>
</feature>
<feature type="compositionally biased region" description="Polar residues" evidence="1">
    <location>
        <begin position="246"/>
        <end position="255"/>
    </location>
</feature>
<dbReference type="EMBL" id="NAJO01000015">
    <property type="protein sequence ID" value="OQO06988.1"/>
    <property type="molecule type" value="Genomic_DNA"/>
</dbReference>
<keyword evidence="3" id="KW-1185">Reference proteome</keyword>
<reference evidence="3" key="1">
    <citation type="submission" date="2017-03" db="EMBL/GenBank/DDBJ databases">
        <title>Genomes of endolithic fungi from Antarctica.</title>
        <authorList>
            <person name="Coleine C."/>
            <person name="Masonjones S."/>
            <person name="Stajich J.E."/>
        </authorList>
    </citation>
    <scope>NUCLEOTIDE SEQUENCE [LARGE SCALE GENOMIC DNA]</scope>
    <source>
        <strain evidence="3">CCFEE 5527</strain>
    </source>
</reference>
<feature type="compositionally biased region" description="Polar residues" evidence="1">
    <location>
        <begin position="870"/>
        <end position="883"/>
    </location>
</feature>
<name>A0A1V8T6X3_9PEZI</name>
<feature type="region of interest" description="Disordered" evidence="1">
    <location>
        <begin position="96"/>
        <end position="130"/>
    </location>
</feature>
<organism evidence="2 3">
    <name type="scientific">Cryoendolithus antarcticus</name>
    <dbReference type="NCBI Taxonomy" id="1507870"/>
    <lineage>
        <taxon>Eukaryota</taxon>
        <taxon>Fungi</taxon>
        <taxon>Dikarya</taxon>
        <taxon>Ascomycota</taxon>
        <taxon>Pezizomycotina</taxon>
        <taxon>Dothideomycetes</taxon>
        <taxon>Dothideomycetidae</taxon>
        <taxon>Cladosporiales</taxon>
        <taxon>Cladosporiaceae</taxon>
        <taxon>Cryoendolithus</taxon>
    </lineage>
</organism>
<feature type="region of interest" description="Disordered" evidence="1">
    <location>
        <begin position="735"/>
        <end position="799"/>
    </location>
</feature>
<protein>
    <submittedName>
        <fullName evidence="2">Uncharacterized protein</fullName>
    </submittedName>
</protein>
<dbReference type="Proteomes" id="UP000192596">
    <property type="component" value="Unassembled WGS sequence"/>
</dbReference>
<feature type="compositionally biased region" description="Polar residues" evidence="1">
    <location>
        <begin position="276"/>
        <end position="290"/>
    </location>
</feature>
<comment type="caution">
    <text evidence="2">The sequence shown here is derived from an EMBL/GenBank/DDBJ whole genome shotgun (WGS) entry which is preliminary data.</text>
</comment>
<gene>
    <name evidence="2" type="ORF">B0A48_07554</name>
</gene>
<proteinExistence type="predicted"/>
<evidence type="ECO:0000313" key="3">
    <source>
        <dbReference type="Proteomes" id="UP000192596"/>
    </source>
</evidence>
<feature type="region of interest" description="Disordered" evidence="1">
    <location>
        <begin position="936"/>
        <end position="978"/>
    </location>
</feature>
<dbReference type="AlphaFoldDB" id="A0A1V8T6X3"/>
<evidence type="ECO:0000313" key="2">
    <source>
        <dbReference type="EMBL" id="OQO06988.1"/>
    </source>
</evidence>
<feature type="region of interest" description="Disordered" evidence="1">
    <location>
        <begin position="458"/>
        <end position="500"/>
    </location>
</feature>
<feature type="region of interest" description="Disordered" evidence="1">
    <location>
        <begin position="829"/>
        <end position="885"/>
    </location>
</feature>
<feature type="compositionally biased region" description="Pro residues" evidence="1">
    <location>
        <begin position="768"/>
        <end position="778"/>
    </location>
</feature>
<sequence>MEWDDSSPAKEKAKVRGSAAASPSEGVKVAGEALFLAPAAKHARLYYPYPLAFMASAAANRNAKETTWKKIRKVASYSTFRTKRSMSNLRAGNFSTVDLASEEGRSSRDQAGSPETTRPRHIPIDTSKYGTMAAEVPPVPRIPAVYRSMMPPRPISTLGKAPPTHQSKRAAPKVSSNPYEGFDELKEEDPEPALPESTEEVTPWEFSPEQTPPPLSPTFEEDEDVCPGTPKSTRIPPLRARASTPYMRNQASAASLRSEFADATPTARKQRKLTKRQPSGFATSESSLNTPDLPGSANLQRQHTSSVGSGDTPVFAPSFTLPDTPSKPSGIWPKGPEDPDWDHAVAKVRKQVAEEQAAERKEQKRVAKIEAEAARQASKEQDSEGRFKWAKRAFDALISKSAETGYQLKKPPGEMSEAEWQVVQDSMNGRNTVGLRETFFERADGDKPFVYPVVDYTGPQHRQDRPGEHEVSIAGPASPAVRSTSSRSLGLGISGDAPATPSPPIYRFNNIDVPVHHLDGFLASQGLRTPVSRNAFAEAAGLIPRPSQEVTANIKDQLVSGGDVSGHRTRRGSIDFEEEKPIDVKRHSVLKKQQSLNDMAVLPDGVQLHRGDTFRRGIMMARDLAVARGVGTGLSHPAMRDAGSPQAVHSALREQVKPGPVMDDQATTHPALRSASQATIVVSPPAGPTESAAPVRRIVAQESRTRPVSTIAPLTATSPWLDHPEQGQFATWSIAGPSRESSTSESSEIAELEGSPVPKASPVTIPQPSRPPPPPPAVAPDTLRPRRQRHNRPPIPTVLEVPLGVPLQGMYPRARLSAARELRAARPELRVATDPAGSPQQKLSEQPAGVAPRFSQATESPSSPPPDSAYRSSNPVSVSTAPTSPDAIIPELQQAIAGLAALADEDKGRAAGARWLQAPYRDPIGRKLSTPVLAERTESSIAAPSVQQPQATPSAAAVPTEGQWLRSPSEQEMLTPQPLRIRPRVATSPSPVSPTPGTPVTAIYSPQGARAVTSPTAERVAISERPLPALLPGGEAIREREERNSFNARTIALAEAIQPPVQPVPSTPSGMRSFFTQKTRTPDEGSSNEAGSSTTPSRVRLLTGNLFASEPESPDLRVSSNSHLPSIPSAAQNVSLDSVVNLWQRAGSIEALNPGSASLAARNSGVQTIRIEFGLPPLRNPEAEWGGGI</sequence>
<feature type="region of interest" description="Disordered" evidence="1">
    <location>
        <begin position="1"/>
        <end position="23"/>
    </location>
</feature>
<feature type="compositionally biased region" description="Acidic residues" evidence="1">
    <location>
        <begin position="181"/>
        <end position="191"/>
    </location>
</feature>
<feature type="region of interest" description="Disordered" evidence="1">
    <location>
        <begin position="1060"/>
        <end position="1097"/>
    </location>
</feature>
<feature type="region of interest" description="Disordered" evidence="1">
    <location>
        <begin position="153"/>
        <end position="341"/>
    </location>
</feature>
<feature type="compositionally biased region" description="Polar residues" evidence="1">
    <location>
        <begin position="297"/>
        <end position="309"/>
    </location>
</feature>
<accession>A0A1V8T6X3</accession>
<evidence type="ECO:0000256" key="1">
    <source>
        <dbReference type="SAM" id="MobiDB-lite"/>
    </source>
</evidence>
<dbReference type="InParanoid" id="A0A1V8T6X3"/>